<name>A0ABU0VT98_9RHOB</name>
<dbReference type="Pfam" id="PF08085">
    <property type="entry name" value="Entericidin"/>
    <property type="match status" value="1"/>
</dbReference>
<dbReference type="Proteomes" id="UP001239680">
    <property type="component" value="Unassembled WGS sequence"/>
</dbReference>
<keyword evidence="5" id="KW-0564">Palmitate</keyword>
<keyword evidence="8" id="KW-1185">Reference proteome</keyword>
<dbReference type="RefSeq" id="WP_306678427.1">
    <property type="nucleotide sequence ID" value="NZ_JAVDBT010000001.1"/>
</dbReference>
<comment type="caution">
    <text evidence="7">The sequence shown here is derived from an EMBL/GenBank/DDBJ whole genome shotgun (WGS) entry which is preliminary data.</text>
</comment>
<evidence type="ECO:0000256" key="1">
    <source>
        <dbReference type="ARBA" id="ARBA00010296"/>
    </source>
</evidence>
<evidence type="ECO:0000256" key="3">
    <source>
        <dbReference type="ARBA" id="ARBA00022729"/>
    </source>
</evidence>
<keyword evidence="3" id="KW-0732">Signal</keyword>
<dbReference type="EMBL" id="JAVDBT010000001">
    <property type="protein sequence ID" value="MDQ2064898.1"/>
    <property type="molecule type" value="Genomic_DNA"/>
</dbReference>
<organism evidence="7 8">
    <name type="scientific">Pseudogemmobacter lacusdianii</name>
    <dbReference type="NCBI Taxonomy" id="3069608"/>
    <lineage>
        <taxon>Bacteria</taxon>
        <taxon>Pseudomonadati</taxon>
        <taxon>Pseudomonadota</taxon>
        <taxon>Alphaproteobacteria</taxon>
        <taxon>Rhodobacterales</taxon>
        <taxon>Paracoccaceae</taxon>
        <taxon>Pseudogemmobacter</taxon>
    </lineage>
</organism>
<dbReference type="InterPro" id="IPR012556">
    <property type="entry name" value="Entericidin"/>
</dbReference>
<sequence>MIKIFAFGAVLLSLAACDTIEGAGRDMQKAGAAVSAEAREAKSEL</sequence>
<evidence type="ECO:0000256" key="4">
    <source>
        <dbReference type="ARBA" id="ARBA00023136"/>
    </source>
</evidence>
<protein>
    <submittedName>
        <fullName evidence="7">Entericidin A/B family lipoprotein</fullName>
    </submittedName>
</protein>
<evidence type="ECO:0000256" key="6">
    <source>
        <dbReference type="ARBA" id="ARBA00023288"/>
    </source>
</evidence>
<dbReference type="PROSITE" id="PS51257">
    <property type="entry name" value="PROKAR_LIPOPROTEIN"/>
    <property type="match status" value="1"/>
</dbReference>
<evidence type="ECO:0000313" key="8">
    <source>
        <dbReference type="Proteomes" id="UP001239680"/>
    </source>
</evidence>
<keyword evidence="4" id="KW-0472">Membrane</keyword>
<keyword evidence="2" id="KW-1003">Cell membrane</keyword>
<reference evidence="7 8" key="1">
    <citation type="submission" date="2023-08" db="EMBL/GenBank/DDBJ databases">
        <title>Characterization of two Paracoccaceae strains isolated from Phycosphere and proposal of Xinfangfangia lacusdiani sp. nov.</title>
        <authorList>
            <person name="Deng Y."/>
            <person name="Zhang Y.Q."/>
        </authorList>
    </citation>
    <scope>NUCLEOTIDE SEQUENCE [LARGE SCALE GENOMIC DNA]</scope>
    <source>
        <strain evidence="7 8">CPCC 101601</strain>
    </source>
</reference>
<accession>A0ABU0VT98</accession>
<keyword evidence="6 7" id="KW-0449">Lipoprotein</keyword>
<proteinExistence type="inferred from homology"/>
<evidence type="ECO:0000256" key="2">
    <source>
        <dbReference type="ARBA" id="ARBA00022475"/>
    </source>
</evidence>
<gene>
    <name evidence="7" type="ORF">Q9295_00805</name>
</gene>
<evidence type="ECO:0000256" key="5">
    <source>
        <dbReference type="ARBA" id="ARBA00023139"/>
    </source>
</evidence>
<evidence type="ECO:0000313" key="7">
    <source>
        <dbReference type="EMBL" id="MDQ2064898.1"/>
    </source>
</evidence>
<comment type="similarity">
    <text evidence="1">Belongs to the EcnA/EcnB lipoprotein family.</text>
</comment>